<reference evidence="1 2" key="1">
    <citation type="journal article" date="2016" name="PLoS Pathog.">
        <title>Biosynthesis of antibiotic leucinostatins in bio-control fungus Purpureocillium lilacinum and their inhibition on phytophthora revealed by genome mining.</title>
        <authorList>
            <person name="Wang G."/>
            <person name="Liu Z."/>
            <person name="Lin R."/>
            <person name="Li E."/>
            <person name="Mao Z."/>
            <person name="Ling J."/>
            <person name="Yang Y."/>
            <person name="Yin W.B."/>
            <person name="Xie B."/>
        </authorList>
    </citation>
    <scope>NUCLEOTIDE SEQUENCE [LARGE SCALE GENOMIC DNA]</scope>
    <source>
        <strain evidence="1">170</strain>
    </source>
</reference>
<dbReference type="EMBL" id="LSBJ02000007">
    <property type="protein sequence ID" value="OWT42703.1"/>
    <property type="molecule type" value="Genomic_DNA"/>
</dbReference>
<accession>A0A219APJ4</accession>
<protein>
    <submittedName>
        <fullName evidence="1">Uncharacterized protein</fullName>
    </submittedName>
</protein>
<gene>
    <name evidence="1" type="ORF">VFPPC_18116</name>
</gene>
<sequence>MGGSLRGEQQDGHEQEKKKTEMVWGFCSWPTRCDIGEANWRFFVSFASTPPFLSVLVLRRYVCAWYGSSWACLFGAAWDGMLVCWDGNPHSPSLVNAGLDMDLDASHADWSFGDGSESRGAESGNMSDGDGPSRLSGPKLGFMALALANSYGRKPYRRCDEDVMKMDRVHLLPDITGDNVLLNHIDATPGKFF</sequence>
<dbReference type="Proteomes" id="UP000078397">
    <property type="component" value="Unassembled WGS sequence"/>
</dbReference>
<comment type="caution">
    <text evidence="1">The sequence shown here is derived from an EMBL/GenBank/DDBJ whole genome shotgun (WGS) entry which is preliminary data.</text>
</comment>
<proteinExistence type="predicted"/>
<name>A0A219APJ4_METCM</name>
<evidence type="ECO:0000313" key="2">
    <source>
        <dbReference type="Proteomes" id="UP000078397"/>
    </source>
</evidence>
<evidence type="ECO:0000313" key="1">
    <source>
        <dbReference type="EMBL" id="OWT42703.1"/>
    </source>
</evidence>
<keyword evidence="2" id="KW-1185">Reference proteome</keyword>
<dbReference type="RefSeq" id="XP_022285184.1">
    <property type="nucleotide sequence ID" value="XM_022429772.1"/>
</dbReference>
<dbReference type="AlphaFoldDB" id="A0A219APJ4"/>
<organism evidence="1 2">
    <name type="scientific">Pochonia chlamydosporia 170</name>
    <dbReference type="NCBI Taxonomy" id="1380566"/>
    <lineage>
        <taxon>Eukaryota</taxon>
        <taxon>Fungi</taxon>
        <taxon>Dikarya</taxon>
        <taxon>Ascomycota</taxon>
        <taxon>Pezizomycotina</taxon>
        <taxon>Sordariomycetes</taxon>
        <taxon>Hypocreomycetidae</taxon>
        <taxon>Hypocreales</taxon>
        <taxon>Clavicipitaceae</taxon>
        <taxon>Pochonia</taxon>
    </lineage>
</organism>
<dbReference type="KEGG" id="pchm:VFPPC_18116"/>
<dbReference type="GeneID" id="33936981"/>